<keyword evidence="3" id="KW-1185">Reference proteome</keyword>
<comment type="caution">
    <text evidence="2">The sequence shown here is derived from an EMBL/GenBank/DDBJ whole genome shotgun (WGS) entry which is preliminary data.</text>
</comment>
<dbReference type="RefSeq" id="WP_346049843.1">
    <property type="nucleotide sequence ID" value="NZ_JAYGII010000002.1"/>
</dbReference>
<feature type="transmembrane region" description="Helical" evidence="1">
    <location>
        <begin position="27"/>
        <end position="48"/>
    </location>
</feature>
<dbReference type="Proteomes" id="UP001302316">
    <property type="component" value="Unassembled WGS sequence"/>
</dbReference>
<evidence type="ECO:0000313" key="3">
    <source>
        <dbReference type="Proteomes" id="UP001302316"/>
    </source>
</evidence>
<feature type="transmembrane region" description="Helical" evidence="1">
    <location>
        <begin position="194"/>
        <end position="212"/>
    </location>
</feature>
<proteinExistence type="predicted"/>
<dbReference type="EMBL" id="JAYGII010000002">
    <property type="protein sequence ID" value="MEA5444540.1"/>
    <property type="molecule type" value="Genomic_DNA"/>
</dbReference>
<evidence type="ECO:0000256" key="1">
    <source>
        <dbReference type="SAM" id="Phobius"/>
    </source>
</evidence>
<keyword evidence="1" id="KW-1133">Transmembrane helix</keyword>
<reference evidence="2 3" key="1">
    <citation type="submission" date="2023-12" db="EMBL/GenBank/DDBJ databases">
        <title>Whole-genome sequencing of halo(alkali)philic microorganisms from hypersaline lakes.</title>
        <authorList>
            <person name="Sorokin D.Y."/>
            <person name="Merkel A.Y."/>
            <person name="Messina E."/>
            <person name="Yakimov M."/>
        </authorList>
    </citation>
    <scope>NUCLEOTIDE SEQUENCE [LARGE SCALE GENOMIC DNA]</scope>
    <source>
        <strain evidence="2 3">AB-CW1</strain>
    </source>
</reference>
<evidence type="ECO:0000313" key="2">
    <source>
        <dbReference type="EMBL" id="MEA5444540.1"/>
    </source>
</evidence>
<accession>A0AAP6MKQ1</accession>
<name>A0AAP6MKQ1_9GAMM</name>
<gene>
    <name evidence="2" type="ORF">VCB98_01730</name>
</gene>
<sequence>MPHVRAHLLLVLFTVISLPWQDGRVIVGLLVLLLAWHLWQGAAAMTSLGRGVWRLKWLLLGLMLVYLWLPGREPLADAWWPAMERGLVLLAMFASVHTLLFSTPPDRLGAALAEGLSPLDRVHLPGSIFARRLAMLLAQAVEERRSLAQDTVGGGGWFSWIPRRLAGEIRRMEARAAEPADDFPPLPDLGPTPWHDWLICILAALALLTLLWI</sequence>
<keyword evidence="1" id="KW-0812">Transmembrane</keyword>
<evidence type="ECO:0008006" key="4">
    <source>
        <dbReference type="Google" id="ProtNLM"/>
    </source>
</evidence>
<organism evidence="2 3">
    <name type="scientific">Natronospira elongata</name>
    <dbReference type="NCBI Taxonomy" id="3110268"/>
    <lineage>
        <taxon>Bacteria</taxon>
        <taxon>Pseudomonadati</taxon>
        <taxon>Pseudomonadota</taxon>
        <taxon>Gammaproteobacteria</taxon>
        <taxon>Natronospirales</taxon>
        <taxon>Natronospiraceae</taxon>
        <taxon>Natronospira</taxon>
    </lineage>
</organism>
<protein>
    <recommendedName>
        <fullName evidence="4">Cobalt transport protein</fullName>
    </recommendedName>
</protein>
<keyword evidence="1" id="KW-0472">Membrane</keyword>
<feature type="transmembrane region" description="Helical" evidence="1">
    <location>
        <begin position="55"/>
        <end position="71"/>
    </location>
</feature>
<dbReference type="AlphaFoldDB" id="A0AAP6MKQ1"/>